<keyword evidence="2" id="KW-0472">Membrane</keyword>
<feature type="transmembrane region" description="Helical" evidence="2">
    <location>
        <begin position="7"/>
        <end position="28"/>
    </location>
</feature>
<dbReference type="AlphaFoldDB" id="A8LJX4"/>
<dbReference type="Proteomes" id="UP000006833">
    <property type="component" value="Chromosome"/>
</dbReference>
<evidence type="ECO:0000256" key="2">
    <source>
        <dbReference type="SAM" id="Phobius"/>
    </source>
</evidence>
<name>A8LJX4_DINSH</name>
<proteinExistence type="predicted"/>
<evidence type="ECO:0000313" key="4">
    <source>
        <dbReference type="Proteomes" id="UP000006833"/>
    </source>
</evidence>
<protein>
    <submittedName>
        <fullName evidence="3">Uncharacterized protein</fullName>
    </submittedName>
</protein>
<feature type="transmembrane region" description="Helical" evidence="2">
    <location>
        <begin position="48"/>
        <end position="74"/>
    </location>
</feature>
<organism evidence="3 4">
    <name type="scientific">Dinoroseobacter shibae (strain DSM 16493 / NCIMB 14021 / DFL 12)</name>
    <dbReference type="NCBI Taxonomy" id="398580"/>
    <lineage>
        <taxon>Bacteria</taxon>
        <taxon>Pseudomonadati</taxon>
        <taxon>Pseudomonadota</taxon>
        <taxon>Alphaproteobacteria</taxon>
        <taxon>Rhodobacterales</taxon>
        <taxon>Roseobacteraceae</taxon>
        <taxon>Dinoroseobacter</taxon>
    </lineage>
</organism>
<gene>
    <name evidence="3" type="ordered locus">Dshi_0051</name>
</gene>
<dbReference type="EMBL" id="CP000830">
    <property type="protein sequence ID" value="ABV91800.1"/>
    <property type="molecule type" value="Genomic_DNA"/>
</dbReference>
<dbReference type="HOGENOM" id="CLU_1851983_0_0_5"/>
<keyword evidence="2" id="KW-0812">Transmembrane</keyword>
<keyword evidence="4" id="KW-1185">Reference proteome</keyword>
<keyword evidence="2" id="KW-1133">Transmembrane helix</keyword>
<dbReference type="STRING" id="398580.Dshi_0051"/>
<dbReference type="KEGG" id="dsh:Dshi_0051"/>
<accession>A8LJX4</accession>
<reference evidence="4" key="1">
    <citation type="journal article" date="2010" name="ISME J.">
        <title>The complete genome sequence of the algal symbiont Dinoroseobacter shibae: a hitchhiker's guide to life in the sea.</title>
        <authorList>
            <person name="Wagner-Dobler I."/>
            <person name="Ballhausen B."/>
            <person name="Berger M."/>
            <person name="Brinkhoff T."/>
            <person name="Buchholz I."/>
            <person name="Bunk B."/>
            <person name="Cypionka H."/>
            <person name="Daniel R."/>
            <person name="Drepper T."/>
            <person name="Gerdts G."/>
            <person name="Hahnke S."/>
            <person name="Han C."/>
            <person name="Jahn D."/>
            <person name="Kalhoefer D."/>
            <person name="Kiss H."/>
            <person name="Klenk H.P."/>
            <person name="Kyrpides N."/>
            <person name="Liebl W."/>
            <person name="Liesegang H."/>
            <person name="Meincke L."/>
            <person name="Pati A."/>
            <person name="Petersen J."/>
            <person name="Piekarski T."/>
            <person name="Pommerenke C."/>
            <person name="Pradella S."/>
            <person name="Pukall R."/>
            <person name="Rabus R."/>
            <person name="Stackebrandt E."/>
            <person name="Thole S."/>
            <person name="Thompson L."/>
            <person name="Tielen P."/>
            <person name="Tomasch J."/>
            <person name="von Jan M."/>
            <person name="Wanphrut N."/>
            <person name="Wichels A."/>
            <person name="Zech H."/>
            <person name="Simon M."/>
        </authorList>
    </citation>
    <scope>NUCLEOTIDE SEQUENCE [LARGE SCALE GENOMIC DNA]</scope>
    <source>
        <strain evidence="4">DSM 16493 / NCIMB 14021 / DFL 12</strain>
    </source>
</reference>
<evidence type="ECO:0000256" key="1">
    <source>
        <dbReference type="SAM" id="MobiDB-lite"/>
    </source>
</evidence>
<feature type="region of interest" description="Disordered" evidence="1">
    <location>
        <begin position="108"/>
        <end position="138"/>
    </location>
</feature>
<sequence>MRFVKRLLILFIAAVGAANLAFFVYWYSASEVTAIMPVSPNGYTIEALALNVTILEMILVLVGFVFAALGLFGYTEIKSAAVRAAVKAAEREAKDTVSEQLKLLDAVRGRSDTSAPEYGGDYRLGDQTTEGATPAKDE</sequence>
<evidence type="ECO:0000313" key="3">
    <source>
        <dbReference type="EMBL" id="ABV91800.1"/>
    </source>
</evidence>